<dbReference type="InterPro" id="IPR036291">
    <property type="entry name" value="NAD(P)-bd_dom_sf"/>
</dbReference>
<dbReference type="PROSITE" id="PS00061">
    <property type="entry name" value="ADH_SHORT"/>
    <property type="match status" value="1"/>
</dbReference>
<reference evidence="3" key="1">
    <citation type="journal article" date="2019" name="Int. J. Syst. Evol. Microbiol.">
        <title>The Global Catalogue of Microorganisms (GCM) 10K type strain sequencing project: providing services to taxonomists for standard genome sequencing and annotation.</title>
        <authorList>
            <consortium name="The Broad Institute Genomics Platform"/>
            <consortium name="The Broad Institute Genome Sequencing Center for Infectious Disease"/>
            <person name="Wu L."/>
            <person name="Ma J."/>
        </authorList>
    </citation>
    <scope>NUCLEOTIDE SEQUENCE [LARGE SCALE GENOMIC DNA]</scope>
    <source>
        <strain evidence="3">CGMCC 1.12286</strain>
    </source>
</reference>
<keyword evidence="2" id="KW-0560">Oxidoreductase</keyword>
<dbReference type="EMBL" id="JBHUCX010000028">
    <property type="protein sequence ID" value="MFD1675274.1"/>
    <property type="molecule type" value="Genomic_DNA"/>
</dbReference>
<accession>A0ABW4JH81</accession>
<gene>
    <name evidence="2" type="ORF">ACFSB2_11265</name>
</gene>
<evidence type="ECO:0000313" key="3">
    <source>
        <dbReference type="Proteomes" id="UP001597079"/>
    </source>
</evidence>
<organism evidence="2 3">
    <name type="scientific">Alicyclobacillus fodiniaquatilis</name>
    <dbReference type="NCBI Taxonomy" id="1661150"/>
    <lineage>
        <taxon>Bacteria</taxon>
        <taxon>Bacillati</taxon>
        <taxon>Bacillota</taxon>
        <taxon>Bacilli</taxon>
        <taxon>Bacillales</taxon>
        <taxon>Alicyclobacillaceae</taxon>
        <taxon>Alicyclobacillus</taxon>
    </lineage>
</organism>
<evidence type="ECO:0000256" key="1">
    <source>
        <dbReference type="ARBA" id="ARBA00006484"/>
    </source>
</evidence>
<dbReference type="GO" id="GO:0016491">
    <property type="term" value="F:oxidoreductase activity"/>
    <property type="evidence" value="ECO:0007669"/>
    <property type="project" value="UniProtKB-KW"/>
</dbReference>
<dbReference type="PRINTS" id="PR00081">
    <property type="entry name" value="GDHRDH"/>
</dbReference>
<dbReference type="EC" id="1.1.1.-" evidence="2"/>
<dbReference type="Proteomes" id="UP001597079">
    <property type="component" value="Unassembled WGS sequence"/>
</dbReference>
<comment type="similarity">
    <text evidence="1">Belongs to the short-chain dehydrogenases/reductases (SDR) family.</text>
</comment>
<protein>
    <submittedName>
        <fullName evidence="2">SDR family NAD(P)-dependent oxidoreductase</fullName>
        <ecNumber evidence="2">1.1.1.-</ecNumber>
    </submittedName>
</protein>
<dbReference type="RefSeq" id="WP_377943148.1">
    <property type="nucleotide sequence ID" value="NZ_JBHUCX010000028.1"/>
</dbReference>
<name>A0ABW4JH81_9BACL</name>
<keyword evidence="3" id="KW-1185">Reference proteome</keyword>
<dbReference type="InterPro" id="IPR020904">
    <property type="entry name" value="Sc_DH/Rdtase_CS"/>
</dbReference>
<sequence length="255" mass="26811">MGLDVFKLDGRVALVTGSCQGLGWVMAQALAEAGADVVLTSRDKDKAQACAADLAKATGCRSLGVGVDVTVSEQVQAMVETVVSEFGRIDILVNNAGVNIRKPIEAFDEASWDIVQDTNLKAPYLCARAVAPYMKAQKSGRVVNLASMLGLVALPERSAYCSSKGGLIQLTKVLALEWASYGITVNALCPGPIATELNLAVIENPEANQYFLDHIALGRWGKPEELAGAITFLCSDASSFMTGAELVVDGGWTAG</sequence>
<dbReference type="PANTHER" id="PTHR42760">
    <property type="entry name" value="SHORT-CHAIN DEHYDROGENASES/REDUCTASES FAMILY MEMBER"/>
    <property type="match status" value="1"/>
</dbReference>
<dbReference type="PRINTS" id="PR00080">
    <property type="entry name" value="SDRFAMILY"/>
</dbReference>
<dbReference type="SUPFAM" id="SSF51735">
    <property type="entry name" value="NAD(P)-binding Rossmann-fold domains"/>
    <property type="match status" value="1"/>
</dbReference>
<dbReference type="Gene3D" id="3.40.50.720">
    <property type="entry name" value="NAD(P)-binding Rossmann-like Domain"/>
    <property type="match status" value="1"/>
</dbReference>
<evidence type="ECO:0000313" key="2">
    <source>
        <dbReference type="EMBL" id="MFD1675274.1"/>
    </source>
</evidence>
<dbReference type="NCBIfam" id="NF005559">
    <property type="entry name" value="PRK07231.1"/>
    <property type="match status" value="1"/>
</dbReference>
<dbReference type="Pfam" id="PF13561">
    <property type="entry name" value="adh_short_C2"/>
    <property type="match status" value="1"/>
</dbReference>
<comment type="caution">
    <text evidence="2">The sequence shown here is derived from an EMBL/GenBank/DDBJ whole genome shotgun (WGS) entry which is preliminary data.</text>
</comment>
<proteinExistence type="inferred from homology"/>
<dbReference type="InterPro" id="IPR002347">
    <property type="entry name" value="SDR_fam"/>
</dbReference>